<feature type="active site" description="For ring-opening step" evidence="4">
    <location>
        <position position="143"/>
    </location>
</feature>
<dbReference type="GO" id="GO:0042802">
    <property type="term" value="F:identical protein binding"/>
    <property type="evidence" value="ECO:0007669"/>
    <property type="project" value="TreeGrafter"/>
</dbReference>
<keyword evidence="3 4" id="KW-0119">Carbohydrate metabolism</keyword>
<dbReference type="GO" id="GO:0006046">
    <property type="term" value="P:N-acetylglucosamine catabolic process"/>
    <property type="evidence" value="ECO:0007669"/>
    <property type="project" value="UniProtKB-UniRule"/>
</dbReference>
<accession>A0A2G3DSY4</accession>
<dbReference type="EMBL" id="PDYF01000031">
    <property type="protein sequence ID" value="PHU34157.1"/>
    <property type="molecule type" value="Genomic_DNA"/>
</dbReference>
<evidence type="ECO:0000313" key="7">
    <source>
        <dbReference type="Proteomes" id="UP000225889"/>
    </source>
</evidence>
<dbReference type="PROSITE" id="PS01161">
    <property type="entry name" value="GLC_GALNAC_ISOMERASE"/>
    <property type="match status" value="1"/>
</dbReference>
<dbReference type="GO" id="GO:0005975">
    <property type="term" value="P:carbohydrate metabolic process"/>
    <property type="evidence" value="ECO:0007669"/>
    <property type="project" value="InterPro"/>
</dbReference>
<comment type="pathway">
    <text evidence="4">Amino-sugar metabolism; N-acetylneuraminate degradation; D-fructose 6-phosphate from N-acetylneuraminate: step 5/5.</text>
</comment>
<dbReference type="NCBIfam" id="TIGR00502">
    <property type="entry name" value="nagB"/>
    <property type="match status" value="1"/>
</dbReference>
<dbReference type="InterPro" id="IPR037171">
    <property type="entry name" value="NagB/RpiA_transferase-like"/>
</dbReference>
<organism evidence="6 7">
    <name type="scientific">Pseudobutyrivibrio ruminis</name>
    <dbReference type="NCBI Taxonomy" id="46206"/>
    <lineage>
        <taxon>Bacteria</taxon>
        <taxon>Bacillati</taxon>
        <taxon>Bacillota</taxon>
        <taxon>Clostridia</taxon>
        <taxon>Lachnospirales</taxon>
        <taxon>Lachnospiraceae</taxon>
        <taxon>Pseudobutyrivibrio</taxon>
    </lineage>
</organism>
<dbReference type="InterPro" id="IPR018321">
    <property type="entry name" value="Glucosamine6P_isomerase_CS"/>
</dbReference>
<comment type="function">
    <text evidence="4">Catalyzes the reversible isomerization-deamination of glucosamine 6-phosphate (GlcN6P) to form fructose 6-phosphate (Fru6P) and ammonium ion.</text>
</comment>
<dbReference type="AlphaFoldDB" id="A0A2G3DSY4"/>
<comment type="caution">
    <text evidence="6">The sequence shown here is derived from an EMBL/GenBank/DDBJ whole genome shotgun (WGS) entry which is preliminary data.</text>
</comment>
<feature type="active site" description="Proton acceptor; for ring-opening step" evidence="4">
    <location>
        <position position="138"/>
    </location>
</feature>
<comment type="similarity">
    <text evidence="4">Belongs to the glucosamine/galactosamine-6-phosphate isomerase family. NagB subfamily.</text>
</comment>
<dbReference type="PANTHER" id="PTHR11280">
    <property type="entry name" value="GLUCOSAMINE-6-PHOSPHATE ISOMERASE"/>
    <property type="match status" value="1"/>
</dbReference>
<feature type="domain" description="Glucosamine/galactosamine-6-phosphate isomerase" evidence="5">
    <location>
        <begin position="10"/>
        <end position="226"/>
    </location>
</feature>
<dbReference type="Proteomes" id="UP000225889">
    <property type="component" value="Unassembled WGS sequence"/>
</dbReference>
<dbReference type="GO" id="GO:0019262">
    <property type="term" value="P:N-acetylneuraminate catabolic process"/>
    <property type="evidence" value="ECO:0007669"/>
    <property type="project" value="UniProtKB-UniRule"/>
</dbReference>
<evidence type="ECO:0000256" key="1">
    <source>
        <dbReference type="ARBA" id="ARBA00000644"/>
    </source>
</evidence>
<dbReference type="EC" id="3.5.99.6" evidence="4"/>
<gene>
    <name evidence="4 6" type="primary">nagB</name>
    <name evidence="6" type="ORF">CSX01_11355</name>
</gene>
<dbReference type="Pfam" id="PF01182">
    <property type="entry name" value="Glucosamine_iso"/>
    <property type="match status" value="1"/>
</dbReference>
<evidence type="ECO:0000259" key="5">
    <source>
        <dbReference type="Pfam" id="PF01182"/>
    </source>
</evidence>
<dbReference type="RefSeq" id="WP_099392472.1">
    <property type="nucleotide sequence ID" value="NZ_PDYF01000031.1"/>
</dbReference>
<sequence length="241" mass="26351">MKIYVVKDYDAVSKQAAEIISDQIKEKQDSVLGLATGSSPIGIYKLLVEKYKAGAISFKEIRTVNLDEYKGLNELNKNSYHYYMNDNLFSKVDINPANINIPNGMAVNDNAECARYEEVIKSLGGIDLQLLGLGENGHIGFNEPGTPFKVRTHVVDLTESTIHANSRLFERIEDVPRQAYSMGVNTIMGAKKILLVVNGAKKAEALAKVINGPVSTEVPGSVLQTHPDVTIICDEEAAAKL</sequence>
<dbReference type="FunFam" id="3.40.50.1360:FF:000003">
    <property type="entry name" value="Glucosamine-6-phosphate deaminase"/>
    <property type="match status" value="1"/>
</dbReference>
<protein>
    <recommendedName>
        <fullName evidence="4">Glucosamine-6-phosphate deaminase</fullName>
        <ecNumber evidence="4">3.5.99.6</ecNumber>
    </recommendedName>
    <alternativeName>
        <fullName evidence="4">GlcN6P deaminase</fullName>
        <shortName evidence="4">GNPDA</shortName>
    </alternativeName>
    <alternativeName>
        <fullName evidence="4">Glucosamine-6-phosphate isomerase</fullName>
    </alternativeName>
</protein>
<dbReference type="CDD" id="cd01399">
    <property type="entry name" value="GlcN6P_deaminase"/>
    <property type="match status" value="1"/>
</dbReference>
<name>A0A2G3DSY4_9FIRM</name>
<comment type="caution">
    <text evidence="4">Lacks conserved residue(s) required for the propagation of feature annotation.</text>
</comment>
<dbReference type="PANTHER" id="PTHR11280:SF5">
    <property type="entry name" value="GLUCOSAMINE-6-PHOSPHATE ISOMERASE"/>
    <property type="match status" value="1"/>
</dbReference>
<evidence type="ECO:0000256" key="3">
    <source>
        <dbReference type="ARBA" id="ARBA00023277"/>
    </source>
</evidence>
<dbReference type="GO" id="GO:0006043">
    <property type="term" value="P:glucosamine catabolic process"/>
    <property type="evidence" value="ECO:0007669"/>
    <property type="project" value="TreeGrafter"/>
</dbReference>
<dbReference type="UniPathway" id="UPA00629">
    <property type="reaction ID" value="UER00684"/>
</dbReference>
<dbReference type="GO" id="GO:0005737">
    <property type="term" value="C:cytoplasm"/>
    <property type="evidence" value="ECO:0007669"/>
    <property type="project" value="TreeGrafter"/>
</dbReference>
<dbReference type="GO" id="GO:0004342">
    <property type="term" value="F:glucosamine-6-phosphate deaminase activity"/>
    <property type="evidence" value="ECO:0007669"/>
    <property type="project" value="UniProtKB-UniRule"/>
</dbReference>
<evidence type="ECO:0000313" key="6">
    <source>
        <dbReference type="EMBL" id="PHU34157.1"/>
    </source>
</evidence>
<reference evidence="6 7" key="2">
    <citation type="submission" date="2017-10" db="EMBL/GenBank/DDBJ databases">
        <authorList>
            <person name="Banno H."/>
            <person name="Chua N.-H."/>
        </authorList>
    </citation>
    <scope>NUCLEOTIDE SEQUENCE [LARGE SCALE GENOMIC DNA]</scope>
    <source>
        <strain evidence="6 7">JK626</strain>
    </source>
</reference>
<proteinExistence type="inferred from homology"/>
<feature type="active site" description="Proton acceptor; for enolization step" evidence="4">
    <location>
        <position position="67"/>
    </location>
</feature>
<dbReference type="SUPFAM" id="SSF100950">
    <property type="entry name" value="NagB/RpiA/CoA transferase-like"/>
    <property type="match status" value="1"/>
</dbReference>
<dbReference type="InterPro" id="IPR004547">
    <property type="entry name" value="Glucosamine6P_isomerase"/>
</dbReference>
<dbReference type="Gene3D" id="3.40.50.1360">
    <property type="match status" value="1"/>
</dbReference>
<evidence type="ECO:0000256" key="2">
    <source>
        <dbReference type="ARBA" id="ARBA00022801"/>
    </source>
</evidence>
<dbReference type="InterPro" id="IPR006148">
    <property type="entry name" value="Glc/Gal-6P_isomerase"/>
</dbReference>
<reference evidence="6 7" key="1">
    <citation type="submission" date="2017-10" db="EMBL/GenBank/DDBJ databases">
        <title>Resolving the taxonomy of Roseburia spp., Eubacterium rectale and Agathobacter spp. through phylogenomic analysis.</title>
        <authorList>
            <person name="Sheridan P.O."/>
            <person name="Walker A.W."/>
            <person name="Duncan S.H."/>
            <person name="Scott K.P."/>
            <person name="Toole P.W.O."/>
            <person name="Luis P."/>
            <person name="Flint H.J."/>
        </authorList>
    </citation>
    <scope>NUCLEOTIDE SEQUENCE [LARGE SCALE GENOMIC DNA]</scope>
    <source>
        <strain evidence="6 7">JK626</strain>
    </source>
</reference>
<evidence type="ECO:0000256" key="4">
    <source>
        <dbReference type="HAMAP-Rule" id="MF_01241"/>
    </source>
</evidence>
<feature type="active site" description="For ring-opening step" evidence="4">
    <location>
        <position position="136"/>
    </location>
</feature>
<keyword evidence="2 4" id="KW-0378">Hydrolase</keyword>
<dbReference type="HAMAP" id="MF_01241">
    <property type="entry name" value="GlcN6P_deamin"/>
    <property type="match status" value="1"/>
</dbReference>
<comment type="catalytic activity">
    <reaction evidence="1 4">
        <text>alpha-D-glucosamine 6-phosphate + H2O = beta-D-fructose 6-phosphate + NH4(+)</text>
        <dbReference type="Rhea" id="RHEA:12172"/>
        <dbReference type="ChEBI" id="CHEBI:15377"/>
        <dbReference type="ChEBI" id="CHEBI:28938"/>
        <dbReference type="ChEBI" id="CHEBI:57634"/>
        <dbReference type="ChEBI" id="CHEBI:75989"/>
        <dbReference type="EC" id="3.5.99.6"/>
    </reaction>
</comment>